<evidence type="ECO:0000313" key="3">
    <source>
        <dbReference type="Proteomes" id="UP000777438"/>
    </source>
</evidence>
<gene>
    <name evidence="2" type="ORF">B0T10DRAFT_66317</name>
</gene>
<accession>A0A9P9AL19</accession>
<dbReference type="EMBL" id="JAGPYM010000013">
    <property type="protein sequence ID" value="KAH6888052.1"/>
    <property type="molecule type" value="Genomic_DNA"/>
</dbReference>
<feature type="compositionally biased region" description="Low complexity" evidence="1">
    <location>
        <begin position="1"/>
        <end position="15"/>
    </location>
</feature>
<feature type="region of interest" description="Disordered" evidence="1">
    <location>
        <begin position="1"/>
        <end position="23"/>
    </location>
</feature>
<feature type="compositionally biased region" description="Polar residues" evidence="1">
    <location>
        <begin position="42"/>
        <end position="61"/>
    </location>
</feature>
<evidence type="ECO:0000256" key="1">
    <source>
        <dbReference type="SAM" id="MobiDB-lite"/>
    </source>
</evidence>
<comment type="caution">
    <text evidence="2">The sequence shown here is derived from an EMBL/GenBank/DDBJ whole genome shotgun (WGS) entry which is preliminary data.</text>
</comment>
<name>A0A9P9AL19_9HYPO</name>
<protein>
    <submittedName>
        <fullName evidence="2">Uncharacterized protein</fullName>
    </submittedName>
</protein>
<sequence length="247" mass="26610">MSIRASARSAARSASQPQNPRVPAALRPFKHENSLPHHAQRSLGTARSLGGQQTAGKGNESTGHRGSYVGRVLRLTTKYLSALLCVHALVSPGVLLSCLVSSQAPTALNKGTDTPRGLEDSGREDRQLPKDGYMLRIPKGIHIGSRLPRRPAEEAPYFEALLPDRISSSVEQGETRQSQAKQGKAKQADALCSAVRCKVATDLQATNSSSNLRTDLIQIAVCTVRTIRRDGAHLSEMTLLAHHETKA</sequence>
<keyword evidence="3" id="KW-1185">Reference proteome</keyword>
<feature type="region of interest" description="Disordered" evidence="1">
    <location>
        <begin position="36"/>
        <end position="65"/>
    </location>
</feature>
<organism evidence="2 3">
    <name type="scientific">Thelonectria olida</name>
    <dbReference type="NCBI Taxonomy" id="1576542"/>
    <lineage>
        <taxon>Eukaryota</taxon>
        <taxon>Fungi</taxon>
        <taxon>Dikarya</taxon>
        <taxon>Ascomycota</taxon>
        <taxon>Pezizomycotina</taxon>
        <taxon>Sordariomycetes</taxon>
        <taxon>Hypocreomycetidae</taxon>
        <taxon>Hypocreales</taxon>
        <taxon>Nectriaceae</taxon>
        <taxon>Thelonectria</taxon>
    </lineage>
</organism>
<reference evidence="2 3" key="1">
    <citation type="journal article" date="2021" name="Nat. Commun.">
        <title>Genetic determinants of endophytism in the Arabidopsis root mycobiome.</title>
        <authorList>
            <person name="Mesny F."/>
            <person name="Miyauchi S."/>
            <person name="Thiergart T."/>
            <person name="Pickel B."/>
            <person name="Atanasova L."/>
            <person name="Karlsson M."/>
            <person name="Huettel B."/>
            <person name="Barry K.W."/>
            <person name="Haridas S."/>
            <person name="Chen C."/>
            <person name="Bauer D."/>
            <person name="Andreopoulos W."/>
            <person name="Pangilinan J."/>
            <person name="LaButti K."/>
            <person name="Riley R."/>
            <person name="Lipzen A."/>
            <person name="Clum A."/>
            <person name="Drula E."/>
            <person name="Henrissat B."/>
            <person name="Kohler A."/>
            <person name="Grigoriev I.V."/>
            <person name="Martin F.M."/>
            <person name="Hacquard S."/>
        </authorList>
    </citation>
    <scope>NUCLEOTIDE SEQUENCE [LARGE SCALE GENOMIC DNA]</scope>
    <source>
        <strain evidence="2 3">MPI-CAGE-CH-0241</strain>
    </source>
</reference>
<feature type="region of interest" description="Disordered" evidence="1">
    <location>
        <begin position="106"/>
        <end position="128"/>
    </location>
</feature>
<dbReference type="Proteomes" id="UP000777438">
    <property type="component" value="Unassembled WGS sequence"/>
</dbReference>
<evidence type="ECO:0000313" key="2">
    <source>
        <dbReference type="EMBL" id="KAH6888052.1"/>
    </source>
</evidence>
<proteinExistence type="predicted"/>
<dbReference type="AlphaFoldDB" id="A0A9P9AL19"/>
<feature type="compositionally biased region" description="Basic and acidic residues" evidence="1">
    <location>
        <begin position="116"/>
        <end position="128"/>
    </location>
</feature>